<proteinExistence type="predicted"/>
<dbReference type="PROSITE" id="PS50030">
    <property type="entry name" value="UBA"/>
    <property type="match status" value="1"/>
</dbReference>
<name>A7RS97_NEMVE</name>
<dbReference type="CDD" id="cd14326">
    <property type="entry name" value="UBA_UBL7"/>
    <property type="match status" value="1"/>
</dbReference>
<dbReference type="eggNOG" id="KOG0010">
    <property type="taxonomic scope" value="Eukaryota"/>
</dbReference>
<feature type="region of interest" description="Disordered" evidence="1">
    <location>
        <begin position="240"/>
        <end position="306"/>
    </location>
</feature>
<dbReference type="InterPro" id="IPR000626">
    <property type="entry name" value="Ubiquitin-like_dom"/>
</dbReference>
<dbReference type="PhylomeDB" id="A7RS97"/>
<dbReference type="PROSITE" id="PS50053">
    <property type="entry name" value="UBIQUITIN_2"/>
    <property type="match status" value="1"/>
</dbReference>
<dbReference type="SUPFAM" id="SSF54236">
    <property type="entry name" value="Ubiquitin-like"/>
    <property type="match status" value="1"/>
</dbReference>
<dbReference type="PANTHER" id="PTHR10677">
    <property type="entry name" value="UBIQUILIN"/>
    <property type="match status" value="1"/>
</dbReference>
<dbReference type="AlphaFoldDB" id="A7RS97"/>
<evidence type="ECO:0000313" key="5">
    <source>
        <dbReference type="Proteomes" id="UP000001593"/>
    </source>
</evidence>
<reference evidence="4 5" key="1">
    <citation type="journal article" date="2007" name="Science">
        <title>Sea anemone genome reveals ancestral eumetazoan gene repertoire and genomic organization.</title>
        <authorList>
            <person name="Putnam N.H."/>
            <person name="Srivastava M."/>
            <person name="Hellsten U."/>
            <person name="Dirks B."/>
            <person name="Chapman J."/>
            <person name="Salamov A."/>
            <person name="Terry A."/>
            <person name="Shapiro H."/>
            <person name="Lindquist E."/>
            <person name="Kapitonov V.V."/>
            <person name="Jurka J."/>
            <person name="Genikhovich G."/>
            <person name="Grigoriev I.V."/>
            <person name="Lucas S.M."/>
            <person name="Steele R.E."/>
            <person name="Finnerty J.R."/>
            <person name="Technau U."/>
            <person name="Martindale M.Q."/>
            <person name="Rokhsar D.S."/>
        </authorList>
    </citation>
    <scope>NUCLEOTIDE SEQUENCE [LARGE SCALE GENOMIC DNA]</scope>
    <source>
        <strain evidence="5">CH2 X CH6</strain>
    </source>
</reference>
<dbReference type="STRING" id="45351.A7RS97"/>
<feature type="compositionally biased region" description="Polar residues" evidence="1">
    <location>
        <begin position="270"/>
        <end position="281"/>
    </location>
</feature>
<dbReference type="InterPro" id="IPR047878">
    <property type="entry name" value="UBL7_UBA"/>
</dbReference>
<accession>A7RS97</accession>
<dbReference type="InterPro" id="IPR009060">
    <property type="entry name" value="UBA-like_sf"/>
</dbReference>
<dbReference type="Proteomes" id="UP000001593">
    <property type="component" value="Unassembled WGS sequence"/>
</dbReference>
<dbReference type="SMART" id="SM00165">
    <property type="entry name" value="UBA"/>
    <property type="match status" value="1"/>
</dbReference>
<evidence type="ECO:0000259" key="3">
    <source>
        <dbReference type="PROSITE" id="PS50053"/>
    </source>
</evidence>
<dbReference type="SMART" id="SM00213">
    <property type="entry name" value="UBQ"/>
    <property type="match status" value="1"/>
</dbReference>
<dbReference type="InParanoid" id="A7RS97"/>
<feature type="domain" description="UBA" evidence="2">
    <location>
        <begin position="299"/>
        <end position="344"/>
    </location>
</feature>
<dbReference type="Gene3D" id="3.10.20.90">
    <property type="entry name" value="Phosphatidylinositol 3-kinase Catalytic Subunit, Chain A, domain 1"/>
    <property type="match status" value="1"/>
</dbReference>
<organism evidence="4 5">
    <name type="scientific">Nematostella vectensis</name>
    <name type="common">Starlet sea anemone</name>
    <dbReference type="NCBI Taxonomy" id="45351"/>
    <lineage>
        <taxon>Eukaryota</taxon>
        <taxon>Metazoa</taxon>
        <taxon>Cnidaria</taxon>
        <taxon>Anthozoa</taxon>
        <taxon>Hexacorallia</taxon>
        <taxon>Actiniaria</taxon>
        <taxon>Edwardsiidae</taxon>
        <taxon>Nematostella</taxon>
    </lineage>
</organism>
<dbReference type="KEGG" id="nve:5517837"/>
<dbReference type="OMA" id="HAINLLM"/>
<evidence type="ECO:0000256" key="1">
    <source>
        <dbReference type="SAM" id="MobiDB-lite"/>
    </source>
</evidence>
<dbReference type="GO" id="GO:0006511">
    <property type="term" value="P:ubiquitin-dependent protein catabolic process"/>
    <property type="evidence" value="ECO:0000318"/>
    <property type="project" value="GO_Central"/>
</dbReference>
<dbReference type="Pfam" id="PF00240">
    <property type="entry name" value="ubiquitin"/>
    <property type="match status" value="1"/>
</dbReference>
<keyword evidence="5" id="KW-1185">Reference proteome</keyword>
<feature type="domain" description="Ubiquitin-like" evidence="3">
    <location>
        <begin position="26"/>
        <end position="79"/>
    </location>
</feature>
<protein>
    <recommendedName>
        <fullName evidence="6">Ubiquitin-like protein 7</fullName>
    </recommendedName>
</protein>
<evidence type="ECO:0000259" key="2">
    <source>
        <dbReference type="PROSITE" id="PS50030"/>
    </source>
</evidence>
<dbReference type="EMBL" id="DS469533">
    <property type="protein sequence ID" value="EDO45769.1"/>
    <property type="molecule type" value="Genomic_DNA"/>
</dbReference>
<dbReference type="InterPro" id="IPR015496">
    <property type="entry name" value="Ubiquilin"/>
</dbReference>
<evidence type="ECO:0008006" key="6">
    <source>
        <dbReference type="Google" id="ProtNLM"/>
    </source>
</evidence>
<dbReference type="FunFam" id="1.10.8.10:FF:000192">
    <property type="entry name" value="Ubiquitin-like 7b (bone marrow stromal cell-derived)"/>
    <property type="match status" value="1"/>
</dbReference>
<evidence type="ECO:0000313" key="4">
    <source>
        <dbReference type="EMBL" id="EDO45769.1"/>
    </source>
</evidence>
<dbReference type="InterPro" id="IPR029071">
    <property type="entry name" value="Ubiquitin-like_domsf"/>
</dbReference>
<gene>
    <name evidence="4" type="ORF">NEMVEDRAFT_v1g240350</name>
</gene>
<dbReference type="InterPro" id="IPR015940">
    <property type="entry name" value="UBA"/>
</dbReference>
<dbReference type="GO" id="GO:0031593">
    <property type="term" value="F:polyubiquitin modification-dependent protein binding"/>
    <property type="evidence" value="ECO:0000318"/>
    <property type="project" value="GO_Central"/>
</dbReference>
<dbReference type="CDD" id="cd17039">
    <property type="entry name" value="Ubl_ubiquitin_like"/>
    <property type="match status" value="1"/>
</dbReference>
<dbReference type="PANTHER" id="PTHR10677:SF25">
    <property type="entry name" value="UBIQUITIN-LIKE PROTEIN 7"/>
    <property type="match status" value="1"/>
</dbReference>
<dbReference type="SUPFAM" id="SSF46934">
    <property type="entry name" value="UBA-like"/>
    <property type="match status" value="1"/>
</dbReference>
<feature type="compositionally biased region" description="Low complexity" evidence="1">
    <location>
        <begin position="282"/>
        <end position="306"/>
    </location>
</feature>
<feature type="compositionally biased region" description="Low complexity" evidence="1">
    <location>
        <begin position="240"/>
        <end position="269"/>
    </location>
</feature>
<dbReference type="Gene3D" id="1.10.8.10">
    <property type="entry name" value="DNA helicase RuvA subunit, C-terminal domain"/>
    <property type="match status" value="1"/>
</dbReference>
<dbReference type="HOGENOM" id="CLU_036815_2_0_1"/>
<dbReference type="OrthoDB" id="10016665at2759"/>
<dbReference type="GO" id="GO:0005829">
    <property type="term" value="C:cytosol"/>
    <property type="evidence" value="ECO:0000318"/>
    <property type="project" value="GO_Central"/>
</dbReference>
<sequence length="345" mass="36640">MPFICIREARKRGKHRLEGIGLDLKVGELKEKTSEVVSIPANEQNIIYGGQVLRDENSLEMCGVKEGCTVYILRKLTEQEPIEQDKENTSVSNVMQVLEAAIKSPTYRNTIEQILGDPVMLEQLISATPGLSDDPVALTLLQDRELLQQVIETADIDRVVRQHPSLVQAASYIAAAAANDDTSPGRGVVANDLDEEMRDMDPGLIAQAEMVAAHEERIQASQATRAQVTPSMLALALASAGLPSSNDSPSGAGPSGTSPSTGGTSSSSSRTNRVTRNLFSQAMSSAMSGSSAAGSSSTELTETQLQGQLQQLRDMGITDQEASLRALRASGGDVQSALDLLFGGT</sequence>